<evidence type="ECO:0000313" key="1">
    <source>
        <dbReference type="EMBL" id="SVD75282.1"/>
    </source>
</evidence>
<reference evidence="1" key="1">
    <citation type="submission" date="2018-05" db="EMBL/GenBank/DDBJ databases">
        <authorList>
            <person name="Lanie J.A."/>
            <person name="Ng W.-L."/>
            <person name="Kazmierczak K.M."/>
            <person name="Andrzejewski T.M."/>
            <person name="Davidsen T.M."/>
            <person name="Wayne K.J."/>
            <person name="Tettelin H."/>
            <person name="Glass J.I."/>
            <person name="Rusch D."/>
            <person name="Podicherti R."/>
            <person name="Tsui H.-C.T."/>
            <person name="Winkler M.E."/>
        </authorList>
    </citation>
    <scope>NUCLEOTIDE SEQUENCE</scope>
</reference>
<name>A0A382XW02_9ZZZZ</name>
<gene>
    <name evidence="1" type="ORF">METZ01_LOCUS428136</name>
</gene>
<accession>A0A382XW02</accession>
<dbReference type="AlphaFoldDB" id="A0A382XW02"/>
<sequence>MSEQKKGVHHAIKLSHYSVSKDEYLDIEDMAQEHLVNMLYKLVKDANYLANFKIKVSTGDGDYVTDDATLEFTGMSPNFTV</sequence>
<protein>
    <submittedName>
        <fullName evidence="1">Uncharacterized protein</fullName>
    </submittedName>
</protein>
<organism evidence="1">
    <name type="scientific">marine metagenome</name>
    <dbReference type="NCBI Taxonomy" id="408172"/>
    <lineage>
        <taxon>unclassified sequences</taxon>
        <taxon>metagenomes</taxon>
        <taxon>ecological metagenomes</taxon>
    </lineage>
</organism>
<dbReference type="EMBL" id="UINC01170971">
    <property type="protein sequence ID" value="SVD75282.1"/>
    <property type="molecule type" value="Genomic_DNA"/>
</dbReference>
<proteinExistence type="predicted"/>